<dbReference type="InterPro" id="IPR004358">
    <property type="entry name" value="Sig_transdc_His_kin-like_C"/>
</dbReference>
<dbReference type="InterPro" id="IPR011622">
    <property type="entry name" value="7TMR_DISM_rcpt_extracell_dom2"/>
</dbReference>
<keyword evidence="4" id="KW-0812">Transmembrane</keyword>
<dbReference type="PRINTS" id="PR00344">
    <property type="entry name" value="BCTRLSENSOR"/>
</dbReference>
<dbReference type="CDD" id="cd00075">
    <property type="entry name" value="HATPase"/>
    <property type="match status" value="1"/>
</dbReference>
<evidence type="ECO:0000256" key="4">
    <source>
        <dbReference type="SAM" id="Phobius"/>
    </source>
</evidence>
<feature type="transmembrane region" description="Helical" evidence="4">
    <location>
        <begin position="199"/>
        <end position="220"/>
    </location>
</feature>
<feature type="transmembrane region" description="Helical" evidence="4">
    <location>
        <begin position="383"/>
        <end position="402"/>
    </location>
</feature>
<dbReference type="PANTHER" id="PTHR43547">
    <property type="entry name" value="TWO-COMPONENT HISTIDINE KINASE"/>
    <property type="match status" value="1"/>
</dbReference>
<accession>A0A248LH03</accession>
<feature type="transmembrane region" description="Helical" evidence="4">
    <location>
        <begin position="292"/>
        <end position="313"/>
    </location>
</feature>
<reference evidence="7" key="1">
    <citation type="submission" date="2017-06" db="EMBL/GenBank/DDBJ databases">
        <title>Whole genome sequence of Laribacter hongkongensis LHGZ1.</title>
        <authorList>
            <person name="Chen D."/>
            <person name="Wu H."/>
            <person name="Chen J."/>
        </authorList>
    </citation>
    <scope>NUCLEOTIDE SEQUENCE [LARGE SCALE GENOMIC DNA]</scope>
    <source>
        <strain evidence="7">LHGZ1</strain>
    </source>
</reference>
<dbReference type="PROSITE" id="PS50109">
    <property type="entry name" value="HIS_KIN"/>
    <property type="match status" value="1"/>
</dbReference>
<dbReference type="CDD" id="cd00082">
    <property type="entry name" value="HisKA"/>
    <property type="match status" value="1"/>
</dbReference>
<dbReference type="Gene3D" id="3.30.565.10">
    <property type="entry name" value="Histidine kinase-like ATPase, C-terminal domain"/>
    <property type="match status" value="1"/>
</dbReference>
<keyword evidence="3" id="KW-0597">Phosphoprotein</keyword>
<feature type="transmembrane region" description="Helical" evidence="4">
    <location>
        <begin position="319"/>
        <end position="339"/>
    </location>
</feature>
<dbReference type="PANTHER" id="PTHR43547:SF2">
    <property type="entry name" value="HYBRID SIGNAL TRANSDUCTION HISTIDINE KINASE C"/>
    <property type="match status" value="1"/>
</dbReference>
<name>A0A248LH03_9NEIS</name>
<dbReference type="Pfam" id="PF07695">
    <property type="entry name" value="7TMR-DISM_7TM"/>
    <property type="match status" value="1"/>
</dbReference>
<dbReference type="Proteomes" id="UP000197424">
    <property type="component" value="Chromosome"/>
</dbReference>
<dbReference type="InterPro" id="IPR011623">
    <property type="entry name" value="7TMR_DISM_rcpt_extracell_dom1"/>
</dbReference>
<dbReference type="EMBL" id="CP022115">
    <property type="protein sequence ID" value="ASJ23696.1"/>
    <property type="molecule type" value="Genomic_DNA"/>
</dbReference>
<dbReference type="Pfam" id="PF07696">
    <property type="entry name" value="7TMR-DISMED2"/>
    <property type="match status" value="1"/>
</dbReference>
<dbReference type="InterPro" id="IPR005467">
    <property type="entry name" value="His_kinase_dom"/>
</dbReference>
<keyword evidence="4" id="KW-0472">Membrane</keyword>
<evidence type="ECO:0000313" key="6">
    <source>
        <dbReference type="EMBL" id="ASJ23696.1"/>
    </source>
</evidence>
<evidence type="ECO:0000313" key="7">
    <source>
        <dbReference type="Proteomes" id="UP000197424"/>
    </source>
</evidence>
<dbReference type="SMART" id="SM00387">
    <property type="entry name" value="HATPase_c"/>
    <property type="match status" value="1"/>
</dbReference>
<dbReference type="Gene3D" id="2.60.40.2380">
    <property type="match status" value="1"/>
</dbReference>
<dbReference type="RefSeq" id="WP_088860244.1">
    <property type="nucleotide sequence ID" value="NZ_JAJAXI010000026.1"/>
</dbReference>
<evidence type="ECO:0000256" key="3">
    <source>
        <dbReference type="ARBA" id="ARBA00022553"/>
    </source>
</evidence>
<dbReference type="Pfam" id="PF00512">
    <property type="entry name" value="HisKA"/>
    <property type="match status" value="1"/>
</dbReference>
<protein>
    <recommendedName>
        <fullName evidence="2">histidine kinase</fullName>
        <ecNumber evidence="2">2.7.13.3</ecNumber>
    </recommendedName>
</protein>
<gene>
    <name evidence="6" type="ORF">LHGZ1_0865</name>
</gene>
<evidence type="ECO:0000259" key="5">
    <source>
        <dbReference type="PROSITE" id="PS50109"/>
    </source>
</evidence>
<feature type="transmembrane region" description="Helical" evidence="4">
    <location>
        <begin position="351"/>
        <end position="371"/>
    </location>
</feature>
<feature type="transmembrane region" description="Helical" evidence="4">
    <location>
        <begin position="227"/>
        <end position="248"/>
    </location>
</feature>
<organism evidence="6 7">
    <name type="scientific">Laribacter hongkongensis</name>
    <dbReference type="NCBI Taxonomy" id="168471"/>
    <lineage>
        <taxon>Bacteria</taxon>
        <taxon>Pseudomonadati</taxon>
        <taxon>Pseudomonadota</taxon>
        <taxon>Betaproteobacteria</taxon>
        <taxon>Neisseriales</taxon>
        <taxon>Aquaspirillaceae</taxon>
        <taxon>Laribacter</taxon>
    </lineage>
</organism>
<dbReference type="SMART" id="SM00388">
    <property type="entry name" value="HisKA"/>
    <property type="match status" value="1"/>
</dbReference>
<dbReference type="GO" id="GO:0000155">
    <property type="term" value="F:phosphorelay sensor kinase activity"/>
    <property type="evidence" value="ECO:0007669"/>
    <property type="project" value="InterPro"/>
</dbReference>
<evidence type="ECO:0000256" key="2">
    <source>
        <dbReference type="ARBA" id="ARBA00012438"/>
    </source>
</evidence>
<sequence>MGLYGASGLESSGRVPFRWLAWFVAGWLCLAGVSVHAAQPALLQLTGTQDQLPMAGYMVVLRDPTRLLSVTEAASRLAADEFSPLAGNVSLGYTGDDVWLAFRLRAPADPVLAHWLEVPPAVLDRVSLFARHAGDWKEESIGDTLPFSGRRMPVPMATFRLAPVGESLYLLRIRTSSAMQADPVIYGETAYLVHMQHALLGQGLFFGALLLVGLLSLVWWRASRETVYLLYAAYLVCSGVALAAPMGLTVRYLHPENPTWSFYTTGLSFLLAIMLSNLCFARILKTRRRAPWAHRTIVLTNLLAGLGCLVMPFGGYGMLMPLVLLLSLVLIHWLPWVCWRQIRQRRLQLGYWFLAGLSVYSVGIDMNFLRLLGVLEPGELNHMLTVGAHLLQMVFMGTGLAFRTLSRQQKKTLAQVARLSRARALSRRLDAQVDERTRLLREEISERQRTERLLLQREAQLKLSLTDKQRDLDEQRRFVAMLSHELRTPMAVIDSASQMLSLRLPASDRSSQSRLARIRQEVRRLTALCDNWLADDRLGQQSQRLQPVCCTLAVWLQEVVAGIQCESGDIHLHELPVAEVVIDPFLLRVALHNLIDNARKYSPAGLPVELHAGCRPDGMLVLVVADRGSGVPDVLKETIFERYERGREHVASIRGLGLGLSIVRRIVEQHQGQVHVQDRAGGGSEFVVQLPVVVSTVPLSGPRLLPAPLMQEVPARQPDRTG</sequence>
<comment type="catalytic activity">
    <reaction evidence="1">
        <text>ATP + protein L-histidine = ADP + protein N-phospho-L-histidine.</text>
        <dbReference type="EC" id="2.7.13.3"/>
    </reaction>
</comment>
<dbReference type="InterPro" id="IPR036890">
    <property type="entry name" value="HATPase_C_sf"/>
</dbReference>
<proteinExistence type="predicted"/>
<dbReference type="Gene3D" id="1.10.287.130">
    <property type="match status" value="1"/>
</dbReference>
<dbReference type="AlphaFoldDB" id="A0A248LH03"/>
<dbReference type="SUPFAM" id="SSF55874">
    <property type="entry name" value="ATPase domain of HSP90 chaperone/DNA topoisomerase II/histidine kinase"/>
    <property type="match status" value="1"/>
</dbReference>
<dbReference type="InterPro" id="IPR003661">
    <property type="entry name" value="HisK_dim/P_dom"/>
</dbReference>
<feature type="domain" description="Histidine kinase" evidence="5">
    <location>
        <begin position="481"/>
        <end position="694"/>
    </location>
</feature>
<dbReference type="InterPro" id="IPR003594">
    <property type="entry name" value="HATPase_dom"/>
</dbReference>
<dbReference type="Pfam" id="PF02518">
    <property type="entry name" value="HATPase_c"/>
    <property type="match status" value="1"/>
</dbReference>
<dbReference type="EC" id="2.7.13.3" evidence="2"/>
<dbReference type="SUPFAM" id="SSF47384">
    <property type="entry name" value="Homodimeric domain of signal transducing histidine kinase"/>
    <property type="match status" value="1"/>
</dbReference>
<keyword evidence="4" id="KW-1133">Transmembrane helix</keyword>
<dbReference type="InterPro" id="IPR036097">
    <property type="entry name" value="HisK_dim/P_sf"/>
</dbReference>
<evidence type="ECO:0000256" key="1">
    <source>
        <dbReference type="ARBA" id="ARBA00000085"/>
    </source>
</evidence>
<feature type="transmembrane region" description="Helical" evidence="4">
    <location>
        <begin position="260"/>
        <end position="280"/>
    </location>
</feature>
<dbReference type="OrthoDB" id="9812260at2"/>